<comment type="function">
    <text evidence="1 5">In the hair cortex, hair keratin intermediate filaments are embedded in an interfilamentous matrix, consisting of hair keratin-associated proteins (KRTAP), which are essential for the formation of a rigid and resistant hair shaft through their extensive disulfide bond cross-linking with abundant cysteine residues of hair keratins. The matrix proteins include the high-sulfur and high-glycine-tyrosine keratins.</text>
</comment>
<organism evidence="6 7">
    <name type="scientific">Jaculus jaculus</name>
    <name type="common">Lesser Egyptian jerboa</name>
    <dbReference type="NCBI Taxonomy" id="51337"/>
    <lineage>
        <taxon>Eukaryota</taxon>
        <taxon>Metazoa</taxon>
        <taxon>Chordata</taxon>
        <taxon>Craniata</taxon>
        <taxon>Vertebrata</taxon>
        <taxon>Euteleostomi</taxon>
        <taxon>Mammalia</taxon>
        <taxon>Eutheria</taxon>
        <taxon>Euarchontoglires</taxon>
        <taxon>Glires</taxon>
        <taxon>Rodentia</taxon>
        <taxon>Myomorpha</taxon>
        <taxon>Dipodoidea</taxon>
        <taxon>Dipodidae</taxon>
        <taxon>Dipodinae</taxon>
        <taxon>Jaculus</taxon>
    </lineage>
</organism>
<evidence type="ECO:0000256" key="3">
    <source>
        <dbReference type="ARBA" id="ARBA00022744"/>
    </source>
</evidence>
<keyword evidence="3 5" id="KW-0416">Keratin</keyword>
<dbReference type="InterPro" id="IPR007951">
    <property type="entry name" value="KRTAP_PMG"/>
</dbReference>
<dbReference type="AlphaFoldDB" id="A0A8C5K199"/>
<accession>A0A8C5K199</accession>
<dbReference type="PANTHER" id="PTHR23260:SF8">
    <property type="entry name" value="KERATIN-ASSOCIATED PROTEIN"/>
    <property type="match status" value="1"/>
</dbReference>
<dbReference type="Ensembl" id="ENSJJAT00000006601.1">
    <property type="protein sequence ID" value="ENSJJAP00000003078.1"/>
    <property type="gene ID" value="ENSJJAG00000005820.1"/>
</dbReference>
<comment type="similarity">
    <text evidence="4 5">Belongs to the PMG family.</text>
</comment>
<dbReference type="OMA" id="SFHNAPP"/>
<evidence type="ECO:0000256" key="1">
    <source>
        <dbReference type="ARBA" id="ARBA00003327"/>
    </source>
</evidence>
<comment type="subunit">
    <text evidence="5">Interacts with hair keratins.</text>
</comment>
<evidence type="ECO:0000313" key="7">
    <source>
        <dbReference type="Proteomes" id="UP000694385"/>
    </source>
</evidence>
<dbReference type="GO" id="GO:0045095">
    <property type="term" value="C:keratin filament"/>
    <property type="evidence" value="ECO:0007669"/>
    <property type="project" value="UniProtKB-UniRule"/>
</dbReference>
<dbReference type="GeneTree" id="ENSGT00730000111539"/>
<keyword evidence="2" id="KW-0677">Repeat</keyword>
<dbReference type="GO" id="GO:0005829">
    <property type="term" value="C:cytosol"/>
    <property type="evidence" value="ECO:0007669"/>
    <property type="project" value="UniProtKB-ARBA"/>
</dbReference>
<dbReference type="Proteomes" id="UP000694385">
    <property type="component" value="Unassembled WGS sequence"/>
</dbReference>
<reference evidence="6" key="2">
    <citation type="submission" date="2025-09" db="UniProtKB">
        <authorList>
            <consortium name="Ensembl"/>
        </authorList>
    </citation>
    <scope>IDENTIFICATION</scope>
</reference>
<sequence>MPHSNCLLRRNLGKAPPLSAIIHGSNPTRFEDGFFLPSSCHCRTWLLDDFQETCSETTTHQLTNCEVDQFIRNACVQSSCLPRVVQTTSSSFKWQEARGSCPAKPQCASQFRQSGNSQQRGYVTQGHQSASYKARSCPQSTPESKSCQTVEYESSQCHCHIHNSSSCGPVSKVAPGPQLLEASSTSEGTCCVTGGLQSPSK</sequence>
<dbReference type="InterPro" id="IPR007659">
    <property type="entry name" value="Keratin_matx"/>
</dbReference>
<gene>
    <name evidence="6" type="primary">LOC101596012</name>
</gene>
<name>A0A8C5K199_JACJA</name>
<dbReference type="PANTHER" id="PTHR23260">
    <property type="entry name" value="KERATIN ASSOCIATED PROTEIN 3-3-RELATED"/>
    <property type="match status" value="1"/>
</dbReference>
<evidence type="ECO:0000256" key="4">
    <source>
        <dbReference type="ARBA" id="ARBA00034495"/>
    </source>
</evidence>
<dbReference type="GO" id="GO:0005198">
    <property type="term" value="F:structural molecule activity"/>
    <property type="evidence" value="ECO:0007669"/>
    <property type="project" value="InterPro"/>
</dbReference>
<protein>
    <recommendedName>
        <fullName evidence="5">Keratin-associated protein</fullName>
    </recommendedName>
</protein>
<evidence type="ECO:0000313" key="6">
    <source>
        <dbReference type="Ensembl" id="ENSJJAP00000003078.1"/>
    </source>
</evidence>
<dbReference type="Pfam" id="PF05287">
    <property type="entry name" value="PMG"/>
    <property type="match status" value="1"/>
</dbReference>
<reference evidence="6" key="1">
    <citation type="submission" date="2025-08" db="UniProtKB">
        <authorList>
            <consortium name="Ensembl"/>
        </authorList>
    </citation>
    <scope>IDENTIFICATION</scope>
</reference>
<evidence type="ECO:0000256" key="5">
    <source>
        <dbReference type="RuleBase" id="RU369044"/>
    </source>
</evidence>
<evidence type="ECO:0000256" key="2">
    <source>
        <dbReference type="ARBA" id="ARBA00022737"/>
    </source>
</evidence>
<proteinExistence type="inferred from homology"/>
<keyword evidence="7" id="KW-1185">Reference proteome</keyword>